<dbReference type="Gene3D" id="2.60.120.590">
    <property type="entry name" value="Alpha-ketoglutarate-dependent dioxygenase AlkB-like"/>
    <property type="match status" value="1"/>
</dbReference>
<dbReference type="GeneID" id="37272418"/>
<feature type="binding site" evidence="1">
    <location>
        <position position="447"/>
    </location>
    <ligand>
        <name>2-oxoglutarate</name>
        <dbReference type="ChEBI" id="CHEBI:16810"/>
    </ligand>
</feature>
<feature type="binding site" evidence="1">
    <location>
        <position position="366"/>
    </location>
    <ligand>
        <name>2-oxoglutarate</name>
        <dbReference type="ChEBI" id="CHEBI:16810"/>
    </ligand>
</feature>
<feature type="region of interest" description="Disordered" evidence="2">
    <location>
        <begin position="401"/>
        <end position="426"/>
    </location>
</feature>
<dbReference type="GO" id="GO:0008198">
    <property type="term" value="F:ferrous iron binding"/>
    <property type="evidence" value="ECO:0007669"/>
    <property type="project" value="TreeGrafter"/>
</dbReference>
<gene>
    <name evidence="4" type="ORF">FA09DRAFT_357804</name>
</gene>
<feature type="binding site" evidence="1">
    <location>
        <position position="356"/>
    </location>
    <ligand>
        <name>2-oxoglutarate</name>
        <dbReference type="ChEBI" id="CHEBI:16810"/>
    </ligand>
</feature>
<dbReference type="EMBL" id="KZ819283">
    <property type="protein sequence ID" value="PWO01207.1"/>
    <property type="molecule type" value="Genomic_DNA"/>
</dbReference>
<feature type="compositionally biased region" description="Basic and acidic residues" evidence="2">
    <location>
        <begin position="154"/>
        <end position="170"/>
    </location>
</feature>
<evidence type="ECO:0000313" key="4">
    <source>
        <dbReference type="EMBL" id="PWO01207.1"/>
    </source>
</evidence>
<dbReference type="Pfam" id="PF13532">
    <property type="entry name" value="2OG-FeII_Oxy_2"/>
    <property type="match status" value="1"/>
</dbReference>
<dbReference type="GO" id="GO:0051747">
    <property type="term" value="F:cytosine C-5 DNA demethylase activity"/>
    <property type="evidence" value="ECO:0007669"/>
    <property type="project" value="TreeGrafter"/>
</dbReference>
<dbReference type="GO" id="GO:0006307">
    <property type="term" value="P:DNA alkylation repair"/>
    <property type="evidence" value="ECO:0007669"/>
    <property type="project" value="TreeGrafter"/>
</dbReference>
<accession>A0A316ZIS7</accession>
<keyword evidence="5" id="KW-1185">Reference proteome</keyword>
<dbReference type="SUPFAM" id="SSF51197">
    <property type="entry name" value="Clavaminate synthase-like"/>
    <property type="match status" value="1"/>
</dbReference>
<reference evidence="4 5" key="1">
    <citation type="journal article" date="2018" name="Mol. Biol. Evol.">
        <title>Broad Genomic Sampling Reveals a Smut Pathogenic Ancestry of the Fungal Clade Ustilaginomycotina.</title>
        <authorList>
            <person name="Kijpornyongpan T."/>
            <person name="Mondo S.J."/>
            <person name="Barry K."/>
            <person name="Sandor L."/>
            <person name="Lee J."/>
            <person name="Lipzen A."/>
            <person name="Pangilinan J."/>
            <person name="LaButti K."/>
            <person name="Hainaut M."/>
            <person name="Henrissat B."/>
            <person name="Grigoriev I.V."/>
            <person name="Spatafora J.W."/>
            <person name="Aime M.C."/>
        </authorList>
    </citation>
    <scope>NUCLEOTIDE SEQUENCE [LARGE SCALE GENOMIC DNA]</scope>
    <source>
        <strain evidence="4 5">MCA 4186</strain>
    </source>
</reference>
<proteinExistence type="predicted"/>
<name>A0A316ZIS7_9BASI</name>
<feature type="binding site" evidence="1">
    <location>
        <position position="369"/>
    </location>
    <ligand>
        <name>substrate</name>
    </ligand>
</feature>
<dbReference type="PANTHER" id="PTHR31573:SF1">
    <property type="entry name" value="DNA OXIDATIVE DEMETHYLASE ALKBH2"/>
    <property type="match status" value="1"/>
</dbReference>
<feature type="region of interest" description="Disordered" evidence="2">
    <location>
        <begin position="127"/>
        <end position="219"/>
    </location>
</feature>
<dbReference type="AlphaFoldDB" id="A0A316ZIS7"/>
<feature type="binding site" evidence="1">
    <location>
        <position position="354"/>
    </location>
    <ligand>
        <name>2-oxoglutarate</name>
        <dbReference type="ChEBI" id="CHEBI:16810"/>
    </ligand>
</feature>
<evidence type="ECO:0000256" key="1">
    <source>
        <dbReference type="PIRSR" id="PIRSR632852-1"/>
    </source>
</evidence>
<protein>
    <recommendedName>
        <fullName evidence="3">Fe2OG dioxygenase domain-containing protein</fullName>
    </recommendedName>
</protein>
<sequence>MRNVAARVRGLGPAREAAARRVTRLVLRSVACCCSTSRHTHRQRATCPSRRTASLASPWPLAVLVPAMSDLRAFFTPPRERAQPPPRRSASPLDARIQEALRRSREEARVAALSDDEALREALAASLAEAQPDPEELGGAAGGSKAERGTASGDWKDCGEASGRRTDDNKPGSAAGRRLSGGALDGGADSKRRRTEPAAQRTAVAETELKQESSSAKPAKPIAPLFARSSLPVPAPDLTSAVASTSQTPLEVIDRFDGSLDLLYCKGWLTPIARQALFAWMTAELRWHRVIYTRPGTGITIRTPRYTTTYGRDETGAPDVAYQQPPVAFPPCLDDLRRLVEAATGARFNTMICNLYADGNDSISYHSDDEAFLGPNCTIASLSLGAARDFFMRRKAPAGVDIAPARPDQKSGTKGSGPAAGRPTERWRLGDGDLLVMRGRTQSEWEHAVPKRASAGPRINITFRRVNCVAGVNNFMRYSRGDGPGYRWRGGRLVEAPGGQ</sequence>
<dbReference type="Proteomes" id="UP000245946">
    <property type="component" value="Unassembled WGS sequence"/>
</dbReference>
<evidence type="ECO:0000259" key="3">
    <source>
        <dbReference type="PROSITE" id="PS51471"/>
    </source>
</evidence>
<dbReference type="InterPro" id="IPR032852">
    <property type="entry name" value="ALKBH2"/>
</dbReference>
<feature type="binding site" evidence="1">
    <location>
        <position position="462"/>
    </location>
    <ligand>
        <name>2-oxoglutarate</name>
        <dbReference type="ChEBI" id="CHEBI:16810"/>
    </ligand>
</feature>
<feature type="compositionally biased region" description="Low complexity" evidence="2">
    <location>
        <begin position="172"/>
        <end position="182"/>
    </location>
</feature>
<feature type="domain" description="Fe2OG dioxygenase" evidence="3">
    <location>
        <begin position="347"/>
        <end position="467"/>
    </location>
</feature>
<dbReference type="PANTHER" id="PTHR31573">
    <property type="entry name" value="ALPHA-KETOGLUTARATE-DEPENDENT DIOXYGENASE ALKB HOMOLOG 2"/>
    <property type="match status" value="1"/>
</dbReference>
<feature type="binding site" evidence="1">
    <location>
        <position position="464"/>
    </location>
    <ligand>
        <name>2-oxoglutarate</name>
        <dbReference type="ChEBI" id="CHEBI:16810"/>
    </ligand>
</feature>
<dbReference type="InterPro" id="IPR037151">
    <property type="entry name" value="AlkB-like_sf"/>
</dbReference>
<dbReference type="OrthoDB" id="545910at2759"/>
<dbReference type="PROSITE" id="PS51471">
    <property type="entry name" value="FE2OG_OXY"/>
    <property type="match status" value="1"/>
</dbReference>
<organism evidence="4 5">
    <name type="scientific">Tilletiopsis washingtonensis</name>
    <dbReference type="NCBI Taxonomy" id="58919"/>
    <lineage>
        <taxon>Eukaryota</taxon>
        <taxon>Fungi</taxon>
        <taxon>Dikarya</taxon>
        <taxon>Basidiomycota</taxon>
        <taxon>Ustilaginomycotina</taxon>
        <taxon>Exobasidiomycetes</taxon>
        <taxon>Entylomatales</taxon>
        <taxon>Entylomatales incertae sedis</taxon>
        <taxon>Tilletiopsis</taxon>
    </lineage>
</organism>
<dbReference type="RefSeq" id="XP_025601485.1">
    <property type="nucleotide sequence ID" value="XM_025744874.1"/>
</dbReference>
<dbReference type="GO" id="GO:0035516">
    <property type="term" value="F:broad specificity oxidative DNA demethylase activity"/>
    <property type="evidence" value="ECO:0007669"/>
    <property type="project" value="TreeGrafter"/>
</dbReference>
<evidence type="ECO:0000256" key="2">
    <source>
        <dbReference type="SAM" id="MobiDB-lite"/>
    </source>
</evidence>
<dbReference type="InterPro" id="IPR027450">
    <property type="entry name" value="AlkB-like"/>
</dbReference>
<evidence type="ECO:0000313" key="5">
    <source>
        <dbReference type="Proteomes" id="UP000245946"/>
    </source>
</evidence>
<dbReference type="InterPro" id="IPR005123">
    <property type="entry name" value="Oxoglu/Fe-dep_dioxygenase_dom"/>
</dbReference>
<dbReference type="STRING" id="58919.A0A316ZIS7"/>
<feature type="binding site" evidence="1">
    <location>
        <position position="458"/>
    </location>
    <ligand>
        <name>2-oxoglutarate</name>
        <dbReference type="ChEBI" id="CHEBI:16810"/>
    </ligand>
</feature>